<dbReference type="Proteomes" id="UP001177023">
    <property type="component" value="Unassembled WGS sequence"/>
</dbReference>
<feature type="transmembrane region" description="Helical" evidence="8">
    <location>
        <begin position="344"/>
        <end position="363"/>
    </location>
</feature>
<reference evidence="9" key="1">
    <citation type="submission" date="2023-06" db="EMBL/GenBank/DDBJ databases">
        <authorList>
            <person name="Delattre M."/>
        </authorList>
    </citation>
    <scope>NUCLEOTIDE SEQUENCE</scope>
    <source>
        <strain evidence="9">AF72</strain>
    </source>
</reference>
<feature type="non-terminal residue" evidence="9">
    <location>
        <position position="680"/>
    </location>
</feature>
<dbReference type="InterPro" id="IPR036259">
    <property type="entry name" value="MFS_trans_sf"/>
</dbReference>
<protein>
    <recommendedName>
        <fullName evidence="11">Battenin</fullName>
    </recommendedName>
</protein>
<dbReference type="PANTHER" id="PTHR10981">
    <property type="entry name" value="BATTENIN"/>
    <property type="match status" value="1"/>
</dbReference>
<keyword evidence="10" id="KW-1185">Reference proteome</keyword>
<evidence type="ECO:0008006" key="11">
    <source>
        <dbReference type="Google" id="ProtNLM"/>
    </source>
</evidence>
<comment type="subcellular location">
    <subcellularLocation>
        <location evidence="1">Endomembrane system</location>
        <topology evidence="1">Multi-pass membrane protein</topology>
    </subcellularLocation>
</comment>
<dbReference type="AlphaFoldDB" id="A0AA36CQT1"/>
<feature type="region of interest" description="Disordered" evidence="7">
    <location>
        <begin position="519"/>
        <end position="540"/>
    </location>
</feature>
<dbReference type="Pfam" id="PF02487">
    <property type="entry name" value="CLN3"/>
    <property type="match status" value="1"/>
</dbReference>
<feature type="region of interest" description="Disordered" evidence="7">
    <location>
        <begin position="572"/>
        <end position="594"/>
    </location>
</feature>
<keyword evidence="4 8" id="KW-0812">Transmembrane</keyword>
<dbReference type="GO" id="GO:0051453">
    <property type="term" value="P:regulation of intracellular pH"/>
    <property type="evidence" value="ECO:0007669"/>
    <property type="project" value="TreeGrafter"/>
</dbReference>
<dbReference type="InterPro" id="IPR003492">
    <property type="entry name" value="Battenin_disease_Cln3"/>
</dbReference>
<evidence type="ECO:0000256" key="1">
    <source>
        <dbReference type="ARBA" id="ARBA00004127"/>
    </source>
</evidence>
<name>A0AA36CQT1_9BILA</name>
<feature type="transmembrane region" description="Helical" evidence="8">
    <location>
        <begin position="280"/>
        <end position="297"/>
    </location>
</feature>
<dbReference type="GO" id="GO:0012505">
    <property type="term" value="C:endomembrane system"/>
    <property type="evidence" value="ECO:0007669"/>
    <property type="project" value="UniProtKB-SubCell"/>
</dbReference>
<dbReference type="GO" id="GO:0016020">
    <property type="term" value="C:membrane"/>
    <property type="evidence" value="ECO:0007669"/>
    <property type="project" value="InterPro"/>
</dbReference>
<evidence type="ECO:0000256" key="5">
    <source>
        <dbReference type="ARBA" id="ARBA00022989"/>
    </source>
</evidence>
<dbReference type="GO" id="GO:0007040">
    <property type="term" value="P:lysosome organization"/>
    <property type="evidence" value="ECO:0007669"/>
    <property type="project" value="TreeGrafter"/>
</dbReference>
<dbReference type="PRINTS" id="PR01315">
    <property type="entry name" value="BATTENIN"/>
</dbReference>
<evidence type="ECO:0000313" key="9">
    <source>
        <dbReference type="EMBL" id="CAJ0573567.1"/>
    </source>
</evidence>
<dbReference type="EMBL" id="CATQJA010002620">
    <property type="protein sequence ID" value="CAJ0573567.1"/>
    <property type="molecule type" value="Genomic_DNA"/>
</dbReference>
<feature type="compositionally biased region" description="Low complexity" evidence="7">
    <location>
        <begin position="572"/>
        <end position="587"/>
    </location>
</feature>
<comment type="similarity">
    <text evidence="2">Belongs to the battenin family.</text>
</comment>
<comment type="caution">
    <text evidence="9">The sequence shown here is derived from an EMBL/GenBank/DDBJ whole genome shotgun (WGS) entry which is preliminary data.</text>
</comment>
<keyword evidence="6 8" id="KW-0472">Membrane</keyword>
<feature type="transmembrane region" description="Helical" evidence="8">
    <location>
        <begin position="199"/>
        <end position="218"/>
    </location>
</feature>
<evidence type="ECO:0000256" key="3">
    <source>
        <dbReference type="ARBA" id="ARBA00022448"/>
    </source>
</evidence>
<accession>A0AA36CQT1</accession>
<dbReference type="PANTHER" id="PTHR10981:SF0">
    <property type="entry name" value="BATTENIN"/>
    <property type="match status" value="1"/>
</dbReference>
<keyword evidence="3" id="KW-0813">Transport</keyword>
<dbReference type="GO" id="GO:0005764">
    <property type="term" value="C:lysosome"/>
    <property type="evidence" value="ECO:0007669"/>
    <property type="project" value="TreeGrafter"/>
</dbReference>
<feature type="transmembrane region" description="Helical" evidence="8">
    <location>
        <begin position="166"/>
        <end position="187"/>
    </location>
</feature>
<evidence type="ECO:0000256" key="4">
    <source>
        <dbReference type="ARBA" id="ARBA00022692"/>
    </source>
</evidence>
<evidence type="ECO:0000313" key="10">
    <source>
        <dbReference type="Proteomes" id="UP001177023"/>
    </source>
</evidence>
<feature type="transmembrane region" description="Helical" evidence="8">
    <location>
        <begin position="375"/>
        <end position="394"/>
    </location>
</feature>
<evidence type="ECO:0000256" key="6">
    <source>
        <dbReference type="ARBA" id="ARBA00023136"/>
    </source>
</evidence>
<organism evidence="9 10">
    <name type="scientific">Mesorhabditis spiculigera</name>
    <dbReference type="NCBI Taxonomy" id="96644"/>
    <lineage>
        <taxon>Eukaryota</taxon>
        <taxon>Metazoa</taxon>
        <taxon>Ecdysozoa</taxon>
        <taxon>Nematoda</taxon>
        <taxon>Chromadorea</taxon>
        <taxon>Rhabditida</taxon>
        <taxon>Rhabditina</taxon>
        <taxon>Rhabditomorpha</taxon>
        <taxon>Rhabditoidea</taxon>
        <taxon>Rhabditidae</taxon>
        <taxon>Mesorhabditinae</taxon>
        <taxon>Mesorhabditis</taxon>
    </lineage>
</organism>
<proteinExistence type="inferred from homology"/>
<feature type="transmembrane region" description="Helical" evidence="8">
    <location>
        <begin position="90"/>
        <end position="109"/>
    </location>
</feature>
<evidence type="ECO:0000256" key="2">
    <source>
        <dbReference type="ARBA" id="ARBA00007467"/>
    </source>
</evidence>
<dbReference type="SUPFAM" id="SSF103473">
    <property type="entry name" value="MFS general substrate transporter"/>
    <property type="match status" value="1"/>
</dbReference>
<gene>
    <name evidence="9" type="ORF">MSPICULIGERA_LOCUS11922</name>
</gene>
<keyword evidence="5 8" id="KW-1133">Transmembrane helix</keyword>
<feature type="transmembrane region" description="Helical" evidence="8">
    <location>
        <begin position="31"/>
        <end position="52"/>
    </location>
</feature>
<evidence type="ECO:0000256" key="8">
    <source>
        <dbReference type="SAM" id="Phobius"/>
    </source>
</evidence>
<sequence length="680" mass="75047">MDDDRSGNAGGDVELDQPVPRARNGEVLRNLAGFWLLGLCNNFAYVIMLSAAQDILESGSKNRTTATCQDAIIERECAPMSTGSVLLADIIPSLFIKLIAPLFIHAIPFGTRHAIVVLLQAFSYILVALGKDVFTALTGVVLASFASGLGEISYLSLASNFKNDVVSAWSSGTGGAGIFGALAYAVLTDPYLLGFTPRNALLSMLLMPAVFALTYWRILLIPAAVHRVNIMDRSTYFVNRGRPLLNSPPDSPTEEDLHDHRHFSFDALSNDDKWAAVRPLLRFMVPLMLVYFGEYFINQGMFELLIFDCAHGFGLSPASQYRWYQVLYQLGVFVSRSSSGWVSIAPGMLPVLAGLQLLNATLFTGNAWLHTVPHISLLFIAIFYEGLLGGAAYVNTFRAVHKLVPADRREFAMGFVSISDTELIRTGSCRPALAFVHPATTFAAPDMMLPNPWILRADTVKLSRKLKQGEFGVLHYGKWRRGTDDDLSVSVIVMHHSDFSKEKVNHALEAIDRRLRGEVEDVGDAAPPTAGPAEAERPVDPVVDQHPPVAVRAMPAVHDEQAVDDEILVAPDYPDAPDANRPANAIDPLRDTKKAGRPPTKYTYVDGICIMCTDKRVTKVSTHFRAAACSRHVQIFKKVLRCYEERAGICYCKPWRKCNVCHYADWSQREFGTPDAEEDQ</sequence>
<evidence type="ECO:0000256" key="7">
    <source>
        <dbReference type="SAM" id="MobiDB-lite"/>
    </source>
</evidence>